<dbReference type="PROSITE" id="PS50995">
    <property type="entry name" value="HTH_MARR_2"/>
    <property type="match status" value="1"/>
</dbReference>
<dbReference type="GO" id="GO:0003700">
    <property type="term" value="F:DNA-binding transcription factor activity"/>
    <property type="evidence" value="ECO:0007669"/>
    <property type="project" value="InterPro"/>
</dbReference>
<keyword evidence="2" id="KW-0238">DNA-binding</keyword>
<gene>
    <name evidence="2" type="ORF">SAMN02799620_03645</name>
</gene>
<name>A0A1G4WKP0_9MYCO</name>
<organism evidence="2 3">
    <name type="scientific">Mycolicibacterium fluoranthenivorans</name>
    <dbReference type="NCBI Taxonomy" id="258505"/>
    <lineage>
        <taxon>Bacteria</taxon>
        <taxon>Bacillati</taxon>
        <taxon>Actinomycetota</taxon>
        <taxon>Actinomycetes</taxon>
        <taxon>Mycobacteriales</taxon>
        <taxon>Mycobacteriaceae</taxon>
        <taxon>Mycolicibacterium</taxon>
    </lineage>
</organism>
<dbReference type="SMART" id="SM00347">
    <property type="entry name" value="HTH_MARR"/>
    <property type="match status" value="1"/>
</dbReference>
<evidence type="ECO:0000313" key="3">
    <source>
        <dbReference type="Proteomes" id="UP000199707"/>
    </source>
</evidence>
<sequence>MSTREQPTQRIHIAMAKLARFMTRAETRTKLLGDSGRDLTPIDVELLRTIVANGPMRASELSDWQAVDKSTITLQVRRLVQRELVARQTDPTDRRAALLTATAQGLRTCRRMDSAGVELLEAVVGKWPKRDQVIFASLFSRFVDDLSAGPTE</sequence>
<protein>
    <submittedName>
        <fullName evidence="2">DNA-binding transcriptional regulator, MarR family</fullName>
    </submittedName>
</protein>
<dbReference type="GO" id="GO:0003677">
    <property type="term" value="F:DNA binding"/>
    <property type="evidence" value="ECO:0007669"/>
    <property type="project" value="UniProtKB-KW"/>
</dbReference>
<dbReference type="InterPro" id="IPR039422">
    <property type="entry name" value="MarR/SlyA-like"/>
</dbReference>
<dbReference type="Proteomes" id="UP000199707">
    <property type="component" value="Unassembled WGS sequence"/>
</dbReference>
<evidence type="ECO:0000313" key="2">
    <source>
        <dbReference type="EMBL" id="SCX24269.1"/>
    </source>
</evidence>
<dbReference type="InterPro" id="IPR036390">
    <property type="entry name" value="WH_DNA-bd_sf"/>
</dbReference>
<dbReference type="InterPro" id="IPR000835">
    <property type="entry name" value="HTH_MarR-typ"/>
</dbReference>
<dbReference type="InterPro" id="IPR036388">
    <property type="entry name" value="WH-like_DNA-bd_sf"/>
</dbReference>
<dbReference type="Gene3D" id="1.10.10.10">
    <property type="entry name" value="Winged helix-like DNA-binding domain superfamily/Winged helix DNA-binding domain"/>
    <property type="match status" value="1"/>
</dbReference>
<dbReference type="Pfam" id="PF01047">
    <property type="entry name" value="MarR"/>
    <property type="match status" value="1"/>
</dbReference>
<dbReference type="STRING" id="1502745.SAMN02799620_03645"/>
<proteinExistence type="predicted"/>
<accession>A0A1G4WKP0</accession>
<reference evidence="3" key="1">
    <citation type="submission" date="2016-10" db="EMBL/GenBank/DDBJ databases">
        <authorList>
            <person name="Varghese N."/>
            <person name="Submissions S."/>
        </authorList>
    </citation>
    <scope>NUCLEOTIDE SEQUENCE [LARGE SCALE GENOMIC DNA]</scope>
    <source>
        <strain evidence="3">UNC267MFSha1.1M11</strain>
    </source>
</reference>
<dbReference type="EMBL" id="FMUB01000007">
    <property type="protein sequence ID" value="SCX24269.1"/>
    <property type="molecule type" value="Genomic_DNA"/>
</dbReference>
<dbReference type="AlphaFoldDB" id="A0A1G4WKP0"/>
<dbReference type="PANTHER" id="PTHR33164:SF57">
    <property type="entry name" value="MARR-FAMILY TRANSCRIPTIONAL REGULATOR"/>
    <property type="match status" value="1"/>
</dbReference>
<dbReference type="RefSeq" id="WP_170847309.1">
    <property type="nucleotide sequence ID" value="NZ_FMUB01000007.1"/>
</dbReference>
<evidence type="ECO:0000259" key="1">
    <source>
        <dbReference type="PROSITE" id="PS50995"/>
    </source>
</evidence>
<dbReference type="GO" id="GO:0006950">
    <property type="term" value="P:response to stress"/>
    <property type="evidence" value="ECO:0007669"/>
    <property type="project" value="TreeGrafter"/>
</dbReference>
<dbReference type="PANTHER" id="PTHR33164">
    <property type="entry name" value="TRANSCRIPTIONAL REGULATOR, MARR FAMILY"/>
    <property type="match status" value="1"/>
</dbReference>
<feature type="domain" description="HTH marR-type" evidence="1">
    <location>
        <begin position="8"/>
        <end position="144"/>
    </location>
</feature>
<dbReference type="SUPFAM" id="SSF46785">
    <property type="entry name" value="Winged helix' DNA-binding domain"/>
    <property type="match status" value="1"/>
</dbReference>